<dbReference type="GO" id="GO:0006950">
    <property type="term" value="P:response to stress"/>
    <property type="evidence" value="ECO:0007669"/>
    <property type="project" value="TreeGrafter"/>
</dbReference>
<dbReference type="RefSeq" id="WP_145691899.1">
    <property type="nucleotide sequence ID" value="NZ_VLJT01000018.1"/>
</dbReference>
<dbReference type="Proteomes" id="UP000317573">
    <property type="component" value="Unassembled WGS sequence"/>
</dbReference>
<sequence length="170" mass="17862">MNSPARSPSGGRSNKKFDRQVDAVMSASRALVGIAAASVAEVEDRVSIPHLRILVLVGTRGPLTLAGVADELGVDPSGASRAVDKLMKAGLLDRRDSPEDRRKLALTLTPDGAAVVHTVMDHRRDAIAAVLSRLSTGQRDELAAAFGVFAEAAGEPATEDALTLLWPIHP</sequence>
<dbReference type="PRINTS" id="PR00598">
    <property type="entry name" value="HTHMARR"/>
</dbReference>
<dbReference type="SMART" id="SM00347">
    <property type="entry name" value="HTH_MARR"/>
    <property type="match status" value="1"/>
</dbReference>
<name>A0A562E4X9_RHORH</name>
<organism evidence="2 3">
    <name type="scientific">Rhodococcus rhodochrous J45</name>
    <dbReference type="NCBI Taxonomy" id="935266"/>
    <lineage>
        <taxon>Bacteria</taxon>
        <taxon>Bacillati</taxon>
        <taxon>Actinomycetota</taxon>
        <taxon>Actinomycetes</taxon>
        <taxon>Mycobacteriales</taxon>
        <taxon>Nocardiaceae</taxon>
        <taxon>Rhodococcus</taxon>
    </lineage>
</organism>
<dbReference type="InterPro" id="IPR000835">
    <property type="entry name" value="HTH_MarR-typ"/>
</dbReference>
<dbReference type="SUPFAM" id="SSF46785">
    <property type="entry name" value="Winged helix' DNA-binding domain"/>
    <property type="match status" value="1"/>
</dbReference>
<reference evidence="2 3" key="1">
    <citation type="submission" date="2019-07" db="EMBL/GenBank/DDBJ databases">
        <title>Genome sequencing of lignin-degrading bacterial isolates.</title>
        <authorList>
            <person name="Gladden J."/>
        </authorList>
    </citation>
    <scope>NUCLEOTIDE SEQUENCE [LARGE SCALE GENOMIC DNA]</scope>
    <source>
        <strain evidence="2 3">J45</strain>
    </source>
</reference>
<dbReference type="Pfam" id="PF12802">
    <property type="entry name" value="MarR_2"/>
    <property type="match status" value="1"/>
</dbReference>
<dbReference type="AlphaFoldDB" id="A0A562E4X9"/>
<protein>
    <submittedName>
        <fullName evidence="2">DNA-binding MarR family transcriptional regulator</fullName>
    </submittedName>
</protein>
<dbReference type="Gene3D" id="1.10.10.10">
    <property type="entry name" value="Winged helix-like DNA-binding domain superfamily/Winged helix DNA-binding domain"/>
    <property type="match status" value="1"/>
</dbReference>
<dbReference type="CDD" id="cd00090">
    <property type="entry name" value="HTH_ARSR"/>
    <property type="match status" value="1"/>
</dbReference>
<evidence type="ECO:0000313" key="3">
    <source>
        <dbReference type="Proteomes" id="UP000317573"/>
    </source>
</evidence>
<comment type="caution">
    <text evidence="2">The sequence shown here is derived from an EMBL/GenBank/DDBJ whole genome shotgun (WGS) entry which is preliminary data.</text>
</comment>
<dbReference type="InterPro" id="IPR039422">
    <property type="entry name" value="MarR/SlyA-like"/>
</dbReference>
<keyword evidence="2" id="KW-0238">DNA-binding</keyword>
<dbReference type="GO" id="GO:0003700">
    <property type="term" value="F:DNA-binding transcription factor activity"/>
    <property type="evidence" value="ECO:0007669"/>
    <property type="project" value="InterPro"/>
</dbReference>
<dbReference type="PROSITE" id="PS50995">
    <property type="entry name" value="HTH_MARR_2"/>
    <property type="match status" value="1"/>
</dbReference>
<accession>A0A562E4X9</accession>
<evidence type="ECO:0000259" key="1">
    <source>
        <dbReference type="PROSITE" id="PS50995"/>
    </source>
</evidence>
<proteinExistence type="predicted"/>
<gene>
    <name evidence="2" type="ORF">L618_002000000570</name>
</gene>
<dbReference type="PANTHER" id="PTHR33164">
    <property type="entry name" value="TRANSCRIPTIONAL REGULATOR, MARR FAMILY"/>
    <property type="match status" value="1"/>
</dbReference>
<feature type="domain" description="HTH marR-type" evidence="1">
    <location>
        <begin position="17"/>
        <end position="151"/>
    </location>
</feature>
<evidence type="ECO:0000313" key="2">
    <source>
        <dbReference type="EMBL" id="TWH16773.1"/>
    </source>
</evidence>
<dbReference type="PANTHER" id="PTHR33164:SF94">
    <property type="entry name" value="TRANSCRIPTIONAL REGULATORY PROTEIN-RELATED"/>
    <property type="match status" value="1"/>
</dbReference>
<dbReference type="InterPro" id="IPR036390">
    <property type="entry name" value="WH_DNA-bd_sf"/>
</dbReference>
<dbReference type="EMBL" id="VLJT01000018">
    <property type="protein sequence ID" value="TWH16773.1"/>
    <property type="molecule type" value="Genomic_DNA"/>
</dbReference>
<dbReference type="InterPro" id="IPR011991">
    <property type="entry name" value="ArsR-like_HTH"/>
</dbReference>
<dbReference type="InterPro" id="IPR036388">
    <property type="entry name" value="WH-like_DNA-bd_sf"/>
</dbReference>
<dbReference type="GO" id="GO:0003677">
    <property type="term" value="F:DNA binding"/>
    <property type="evidence" value="ECO:0007669"/>
    <property type="project" value="UniProtKB-KW"/>
</dbReference>